<gene>
    <name evidence="3" type="ORF">A0H81_00177</name>
</gene>
<organism evidence="3 4">
    <name type="scientific">Grifola frondosa</name>
    <name type="common">Maitake</name>
    <name type="synonym">Polyporus frondosus</name>
    <dbReference type="NCBI Taxonomy" id="5627"/>
    <lineage>
        <taxon>Eukaryota</taxon>
        <taxon>Fungi</taxon>
        <taxon>Dikarya</taxon>
        <taxon>Basidiomycota</taxon>
        <taxon>Agaricomycotina</taxon>
        <taxon>Agaricomycetes</taxon>
        <taxon>Polyporales</taxon>
        <taxon>Grifolaceae</taxon>
        <taxon>Grifola</taxon>
    </lineage>
</organism>
<name>A0A1C7MR08_GRIFR</name>
<feature type="region of interest" description="Disordered" evidence="1">
    <location>
        <begin position="53"/>
        <end position="93"/>
    </location>
</feature>
<feature type="chain" id="PRO_5008889282" evidence="2">
    <location>
        <begin position="24"/>
        <end position="93"/>
    </location>
</feature>
<evidence type="ECO:0000256" key="1">
    <source>
        <dbReference type="SAM" id="MobiDB-lite"/>
    </source>
</evidence>
<accession>A0A1C7MR08</accession>
<evidence type="ECO:0000313" key="4">
    <source>
        <dbReference type="Proteomes" id="UP000092993"/>
    </source>
</evidence>
<dbReference type="EMBL" id="LUGG01000001">
    <property type="protein sequence ID" value="OBZ79278.1"/>
    <property type="molecule type" value="Genomic_DNA"/>
</dbReference>
<proteinExistence type="predicted"/>
<comment type="caution">
    <text evidence="3">The sequence shown here is derived from an EMBL/GenBank/DDBJ whole genome shotgun (WGS) entry which is preliminary data.</text>
</comment>
<evidence type="ECO:0000256" key="2">
    <source>
        <dbReference type="SAM" id="SignalP"/>
    </source>
</evidence>
<keyword evidence="2" id="KW-0732">Signal</keyword>
<sequence>MMRSLFFSALLVFLPLLSTNTFAMSVNSQVSRGADSGSAVQLPDDSFAIAGFMARRAPEPDGRGASSAAGHQHESVRERDSTAGSSMADDQHD</sequence>
<keyword evidence="4" id="KW-1185">Reference proteome</keyword>
<reference evidence="3 4" key="1">
    <citation type="submission" date="2016-03" db="EMBL/GenBank/DDBJ databases">
        <title>Whole genome sequencing of Grifola frondosa 9006-11.</title>
        <authorList>
            <person name="Min B."/>
            <person name="Park H."/>
            <person name="Kim J.-G."/>
            <person name="Cho H."/>
            <person name="Oh Y.-L."/>
            <person name="Kong W.-S."/>
            <person name="Choi I.-G."/>
        </authorList>
    </citation>
    <scope>NUCLEOTIDE SEQUENCE [LARGE SCALE GENOMIC DNA]</scope>
    <source>
        <strain evidence="3 4">9006-11</strain>
    </source>
</reference>
<feature type="signal peptide" evidence="2">
    <location>
        <begin position="1"/>
        <end position="23"/>
    </location>
</feature>
<dbReference type="AlphaFoldDB" id="A0A1C7MR08"/>
<protein>
    <submittedName>
        <fullName evidence="3">Uncharacterized protein</fullName>
    </submittedName>
</protein>
<evidence type="ECO:0000313" key="3">
    <source>
        <dbReference type="EMBL" id="OBZ79278.1"/>
    </source>
</evidence>
<feature type="compositionally biased region" description="Basic and acidic residues" evidence="1">
    <location>
        <begin position="71"/>
        <end position="81"/>
    </location>
</feature>
<dbReference type="Proteomes" id="UP000092993">
    <property type="component" value="Unassembled WGS sequence"/>
</dbReference>